<dbReference type="SUPFAM" id="SSF63562">
    <property type="entry name" value="RPB6/omega subunit-like"/>
    <property type="match status" value="1"/>
</dbReference>
<evidence type="ECO:0000256" key="7">
    <source>
        <dbReference type="ARBA" id="ARBA00023163"/>
    </source>
</evidence>
<evidence type="ECO:0000313" key="13">
    <source>
        <dbReference type="Proteomes" id="UP000264006"/>
    </source>
</evidence>
<sequence length="153" mass="16772">MTDGAFACRQVDGRRQPELAALDRPRRPLKHLDILRGTNAMATIDDLLARVDSKYTLVHLAAVRAREINNYYHSLGEGIGQYVRPLVEQVDSNKPLSIAMEEIAADKIVVQRPDEARARAAEALAADEDGEVVSLPQGEDAIIDDADDAPTEI</sequence>
<keyword evidence="6 11" id="KW-0548">Nucleotidyltransferase</keyword>
<dbReference type="HAMAP" id="MF_00366">
    <property type="entry name" value="RNApol_bact_RpoZ"/>
    <property type="match status" value="1"/>
</dbReference>
<dbReference type="GO" id="GO:0006351">
    <property type="term" value="P:DNA-templated transcription"/>
    <property type="evidence" value="ECO:0007669"/>
    <property type="project" value="UniProtKB-UniRule"/>
</dbReference>
<dbReference type="NCBIfam" id="TIGR00690">
    <property type="entry name" value="rpoZ"/>
    <property type="match status" value="1"/>
</dbReference>
<evidence type="ECO:0000256" key="4">
    <source>
        <dbReference type="ARBA" id="ARBA00022478"/>
    </source>
</evidence>
<evidence type="ECO:0000256" key="3">
    <source>
        <dbReference type="ARBA" id="ARBA00013725"/>
    </source>
</evidence>
<name>A0A346XW92_9ACTN</name>
<dbReference type="RefSeq" id="WP_245973586.1">
    <property type="nucleotide sequence ID" value="NZ_CAXIBR010000060.1"/>
</dbReference>
<protein>
    <recommendedName>
        <fullName evidence="3 11">DNA-directed RNA polymerase subunit omega</fullName>
        <shortName evidence="11">RNAP omega subunit</shortName>
        <ecNumber evidence="2 11">2.7.7.6</ecNumber>
    </recommendedName>
    <alternativeName>
        <fullName evidence="11">RNA polymerase omega subunit</fullName>
    </alternativeName>
    <alternativeName>
        <fullName evidence="9 11">Transcriptase subunit omega</fullName>
    </alternativeName>
</protein>
<dbReference type="Gene3D" id="3.90.940.10">
    <property type="match status" value="1"/>
</dbReference>
<evidence type="ECO:0000256" key="9">
    <source>
        <dbReference type="ARBA" id="ARBA00029924"/>
    </source>
</evidence>
<dbReference type="AlphaFoldDB" id="A0A346XW92"/>
<dbReference type="Proteomes" id="UP000264006">
    <property type="component" value="Chromosome"/>
</dbReference>
<evidence type="ECO:0000256" key="10">
    <source>
        <dbReference type="ARBA" id="ARBA00048552"/>
    </source>
</evidence>
<comment type="catalytic activity">
    <reaction evidence="10 11">
        <text>RNA(n) + a ribonucleoside 5'-triphosphate = RNA(n+1) + diphosphate</text>
        <dbReference type="Rhea" id="RHEA:21248"/>
        <dbReference type="Rhea" id="RHEA-COMP:14527"/>
        <dbReference type="Rhea" id="RHEA-COMP:17342"/>
        <dbReference type="ChEBI" id="CHEBI:33019"/>
        <dbReference type="ChEBI" id="CHEBI:61557"/>
        <dbReference type="ChEBI" id="CHEBI:140395"/>
        <dbReference type="EC" id="2.7.7.6"/>
    </reaction>
</comment>
<dbReference type="PANTHER" id="PTHR34476">
    <property type="entry name" value="DNA-DIRECTED RNA POLYMERASE SUBUNIT OMEGA"/>
    <property type="match status" value="1"/>
</dbReference>
<keyword evidence="13" id="KW-1185">Reference proteome</keyword>
<evidence type="ECO:0000256" key="5">
    <source>
        <dbReference type="ARBA" id="ARBA00022679"/>
    </source>
</evidence>
<organism evidence="12 13">
    <name type="scientific">Euzebya pacifica</name>
    <dbReference type="NCBI Taxonomy" id="1608957"/>
    <lineage>
        <taxon>Bacteria</taxon>
        <taxon>Bacillati</taxon>
        <taxon>Actinomycetota</taxon>
        <taxon>Nitriliruptoria</taxon>
        <taxon>Euzebyales</taxon>
    </lineage>
</organism>
<dbReference type="GO" id="GO:0000428">
    <property type="term" value="C:DNA-directed RNA polymerase complex"/>
    <property type="evidence" value="ECO:0007669"/>
    <property type="project" value="UniProtKB-KW"/>
</dbReference>
<dbReference type="InterPro" id="IPR006110">
    <property type="entry name" value="Pol_omega/Rpo6/RPB6"/>
</dbReference>
<comment type="subunit">
    <text evidence="8 11">The RNAP catalytic core consists of 2 alpha, 1 beta, 1 beta' and 1 omega subunit. When a sigma factor is associated with the core the holoenzyme is formed, which can initiate transcription.</text>
</comment>
<dbReference type="InterPro" id="IPR003716">
    <property type="entry name" value="DNA-dir_RNA_pol_omega"/>
</dbReference>
<comment type="similarity">
    <text evidence="1 11">Belongs to the RNA polymerase subunit omega family.</text>
</comment>
<evidence type="ECO:0000256" key="8">
    <source>
        <dbReference type="ARBA" id="ARBA00025935"/>
    </source>
</evidence>
<gene>
    <name evidence="11" type="primary">rpoZ</name>
    <name evidence="12" type="ORF">DVS28_a1798</name>
</gene>
<dbReference type="PANTHER" id="PTHR34476:SF1">
    <property type="entry name" value="DNA-DIRECTED RNA POLYMERASE SUBUNIT OMEGA"/>
    <property type="match status" value="1"/>
</dbReference>
<evidence type="ECO:0000256" key="6">
    <source>
        <dbReference type="ARBA" id="ARBA00022695"/>
    </source>
</evidence>
<keyword evidence="7 11" id="KW-0804">Transcription</keyword>
<evidence type="ECO:0000256" key="1">
    <source>
        <dbReference type="ARBA" id="ARBA00006711"/>
    </source>
</evidence>
<dbReference type="GO" id="GO:0003899">
    <property type="term" value="F:DNA-directed RNA polymerase activity"/>
    <property type="evidence" value="ECO:0007669"/>
    <property type="project" value="UniProtKB-UniRule"/>
</dbReference>
<dbReference type="EC" id="2.7.7.6" evidence="2 11"/>
<dbReference type="EMBL" id="CP031165">
    <property type="protein sequence ID" value="AXV06489.1"/>
    <property type="molecule type" value="Genomic_DNA"/>
</dbReference>
<dbReference type="SMART" id="SM01409">
    <property type="entry name" value="RNA_pol_Rpb6"/>
    <property type="match status" value="1"/>
</dbReference>
<evidence type="ECO:0000256" key="11">
    <source>
        <dbReference type="HAMAP-Rule" id="MF_00366"/>
    </source>
</evidence>
<dbReference type="InterPro" id="IPR036161">
    <property type="entry name" value="RPB6/omega-like_sf"/>
</dbReference>
<evidence type="ECO:0000313" key="12">
    <source>
        <dbReference type="EMBL" id="AXV06489.1"/>
    </source>
</evidence>
<evidence type="ECO:0000256" key="2">
    <source>
        <dbReference type="ARBA" id="ARBA00012418"/>
    </source>
</evidence>
<dbReference type="KEGG" id="euz:DVS28_a1798"/>
<dbReference type="GO" id="GO:0003677">
    <property type="term" value="F:DNA binding"/>
    <property type="evidence" value="ECO:0007669"/>
    <property type="project" value="UniProtKB-UniRule"/>
</dbReference>
<comment type="function">
    <text evidence="11">Promotes RNA polymerase assembly. Latches the N- and C-terminal regions of the beta' subunit thereby facilitating its interaction with the beta and alpha subunits.</text>
</comment>
<proteinExistence type="inferred from homology"/>
<dbReference type="Pfam" id="PF01192">
    <property type="entry name" value="RNA_pol_Rpb6"/>
    <property type="match status" value="1"/>
</dbReference>
<reference evidence="12 13" key="1">
    <citation type="submission" date="2018-09" db="EMBL/GenBank/DDBJ databases">
        <title>Complete genome sequence of Euzebya sp. DY32-46 isolated from seawater of Pacific Ocean.</title>
        <authorList>
            <person name="Xu L."/>
            <person name="Wu Y.-H."/>
            <person name="Xu X.-W."/>
        </authorList>
    </citation>
    <scope>NUCLEOTIDE SEQUENCE [LARGE SCALE GENOMIC DNA]</scope>
    <source>
        <strain evidence="12 13">DY32-46</strain>
    </source>
</reference>
<keyword evidence="5 11" id="KW-0808">Transferase</keyword>
<accession>A0A346XW92</accession>
<keyword evidence="4 11" id="KW-0240">DNA-directed RNA polymerase</keyword>